<dbReference type="EMBL" id="JBBYXI010000003">
    <property type="protein sequence ID" value="MEN3931168.1"/>
    <property type="molecule type" value="Genomic_DNA"/>
</dbReference>
<feature type="chain" id="PRO_5045413642" description="Outer membrane protein beta-barrel domain-containing protein" evidence="1">
    <location>
        <begin position="26"/>
        <end position="270"/>
    </location>
</feature>
<dbReference type="RefSeq" id="WP_346337206.1">
    <property type="nucleotide sequence ID" value="NZ_JBBYXI010000003.1"/>
</dbReference>
<organism evidence="2 3">
    <name type="scientific">Hohaiivirga grylli</name>
    <dbReference type="NCBI Taxonomy" id="3133970"/>
    <lineage>
        <taxon>Bacteria</taxon>
        <taxon>Pseudomonadati</taxon>
        <taxon>Pseudomonadota</taxon>
        <taxon>Alphaproteobacteria</taxon>
        <taxon>Hyphomicrobiales</taxon>
        <taxon>Methylobacteriaceae</taxon>
        <taxon>Hohaiivirga</taxon>
    </lineage>
</organism>
<evidence type="ECO:0008006" key="4">
    <source>
        <dbReference type="Google" id="ProtNLM"/>
    </source>
</evidence>
<sequence length="270" mass="30419">MMKNKISLLLATLMMLAAGGTESFANDAEPVKTENTQTWNLIISPYVWAASLNGNAALAGRYSHVDIPFSDVIHHLDYALMGNVELTNSQWGVYGDFQHVQTSQKEKVYQQTLGLRVTTTNIAFGAYYRIFEQPLGGDTVFGRPRRIAIEPTAGVRWTKLNVHAKAIGLQTVKRADWFDPFVGLRISADLTDRWNLFVSGNVGGFGAGSDISYDVQAYLGYRTFIFGQPTILRMGYRWLYQDYESDDFTGNKFRWKINQHGPAIGFSMRF</sequence>
<dbReference type="Proteomes" id="UP001418637">
    <property type="component" value="Unassembled WGS sequence"/>
</dbReference>
<protein>
    <recommendedName>
        <fullName evidence="4">Outer membrane protein beta-barrel domain-containing protein</fullName>
    </recommendedName>
</protein>
<keyword evidence="3" id="KW-1185">Reference proteome</keyword>
<feature type="signal peptide" evidence="1">
    <location>
        <begin position="1"/>
        <end position="25"/>
    </location>
</feature>
<gene>
    <name evidence="2" type="ORF">WJT86_08875</name>
</gene>
<reference evidence="2 3" key="1">
    <citation type="submission" date="2024-04" db="EMBL/GenBank/DDBJ databases">
        <title>A novel species isolated from cricket.</title>
        <authorList>
            <person name="Wang H.-C."/>
        </authorList>
    </citation>
    <scope>NUCLEOTIDE SEQUENCE [LARGE SCALE GENOMIC DNA]</scope>
    <source>
        <strain evidence="2 3">WL0021</strain>
    </source>
</reference>
<accession>A0ABV0BJJ1</accession>
<name>A0ABV0BJJ1_9HYPH</name>
<evidence type="ECO:0000256" key="1">
    <source>
        <dbReference type="SAM" id="SignalP"/>
    </source>
</evidence>
<comment type="caution">
    <text evidence="2">The sequence shown here is derived from an EMBL/GenBank/DDBJ whole genome shotgun (WGS) entry which is preliminary data.</text>
</comment>
<evidence type="ECO:0000313" key="3">
    <source>
        <dbReference type="Proteomes" id="UP001418637"/>
    </source>
</evidence>
<keyword evidence="1" id="KW-0732">Signal</keyword>
<proteinExistence type="predicted"/>
<evidence type="ECO:0000313" key="2">
    <source>
        <dbReference type="EMBL" id="MEN3931168.1"/>
    </source>
</evidence>